<dbReference type="AlphaFoldDB" id="A0A6C0LTZ5"/>
<dbReference type="EMBL" id="MN740557">
    <property type="protein sequence ID" value="QHU33478.1"/>
    <property type="molecule type" value="Genomic_DNA"/>
</dbReference>
<sequence>MATPEKALATLNNIAKDFAECYILACRVYVRTPASRDQYKHVDVNYSIMSSSFDSNLYLTKADVEYYAGVPIWILSPNDYWGNVRQFTRNEDIEIDPITGIITDQSKKPWLKAAIGNPGNLTVFNNISKFLPISTVMYDQVTAMYYQSYLDNVKNHVIHYEFQGNPNERMYISKLLTMAVNAYSRAGPMAVTIPELLMQYFGNDDVMLFDYYDVLEVKAAVVVDEVFLLSPNDAYSTIQSIAIMKRDATIDNDQCKKLALFGQSVNGKYAVTIKSSGPWLYVHPKLIPALKEMITMYDNIRKQNADGNGGQDVRFTCEEHIARAMHLMKYLSVDDYEHNMGLYSLAVQLLKIRKDLLDPANCLISVGNDPINGSATKRDCKLKKTILDNFKAGNQGITELYVFPVNISGDVINEEIKHITTKDNMVVNGVDLKNNKNDIVTTNNHQWLVLYNEGKSSGIMAKALYDSVKKIIESANNAVNRI</sequence>
<name>A0A6C0LTZ5_9ZZZZ</name>
<protein>
    <submittedName>
        <fullName evidence="1">Uncharacterized protein</fullName>
    </submittedName>
</protein>
<proteinExistence type="predicted"/>
<organism evidence="1">
    <name type="scientific">viral metagenome</name>
    <dbReference type="NCBI Taxonomy" id="1070528"/>
    <lineage>
        <taxon>unclassified sequences</taxon>
        <taxon>metagenomes</taxon>
        <taxon>organismal metagenomes</taxon>
    </lineage>
</organism>
<evidence type="ECO:0000313" key="1">
    <source>
        <dbReference type="EMBL" id="QHU33478.1"/>
    </source>
</evidence>
<accession>A0A6C0LTZ5</accession>
<reference evidence="1" key="1">
    <citation type="journal article" date="2020" name="Nature">
        <title>Giant virus diversity and host interactions through global metagenomics.</title>
        <authorList>
            <person name="Schulz F."/>
            <person name="Roux S."/>
            <person name="Paez-Espino D."/>
            <person name="Jungbluth S."/>
            <person name="Walsh D.A."/>
            <person name="Denef V.J."/>
            <person name="McMahon K.D."/>
            <person name="Konstantinidis K.T."/>
            <person name="Eloe-Fadrosh E.A."/>
            <person name="Kyrpides N.C."/>
            <person name="Woyke T."/>
        </authorList>
    </citation>
    <scope>NUCLEOTIDE SEQUENCE</scope>
    <source>
        <strain evidence="1">GVMAG-S-1016704-121</strain>
    </source>
</reference>